<keyword evidence="1" id="KW-0547">Nucleotide-binding</keyword>
<dbReference type="GO" id="GO:0005886">
    <property type="term" value="C:plasma membrane"/>
    <property type="evidence" value="ECO:0007669"/>
    <property type="project" value="TreeGrafter"/>
</dbReference>
<reference evidence="4 5" key="1">
    <citation type="submission" date="2019-07" db="EMBL/GenBank/DDBJ databases">
        <title>Complete genome sequence of Comamonas sp. NLF 7-7 isolated from livestock.</title>
        <authorList>
            <person name="Kim D.H."/>
            <person name="Kim J.G."/>
        </authorList>
    </citation>
    <scope>NUCLEOTIDE SEQUENCE [LARGE SCALE GENOMIC DNA]</scope>
    <source>
        <strain evidence="4 5">NLF 7-7</strain>
    </source>
</reference>
<organism evidence="4 5">
    <name type="scientific">Comamonas flocculans</name>
    <dbReference type="NCBI Taxonomy" id="2597701"/>
    <lineage>
        <taxon>Bacteria</taxon>
        <taxon>Pseudomonadati</taxon>
        <taxon>Pseudomonadota</taxon>
        <taxon>Betaproteobacteria</taxon>
        <taxon>Burkholderiales</taxon>
        <taxon>Comamonadaceae</taxon>
        <taxon>Comamonas</taxon>
    </lineage>
</organism>
<keyword evidence="4" id="KW-0808">Transferase</keyword>
<dbReference type="PANTHER" id="PTHR32309:SF13">
    <property type="entry name" value="FERRIC ENTEROBACTIN TRANSPORT PROTEIN FEPE"/>
    <property type="match status" value="1"/>
</dbReference>
<name>A0A5B8RW94_9BURK</name>
<dbReference type="CDD" id="cd05387">
    <property type="entry name" value="BY-kinase"/>
    <property type="match status" value="1"/>
</dbReference>
<dbReference type="InterPro" id="IPR027417">
    <property type="entry name" value="P-loop_NTPase"/>
</dbReference>
<dbReference type="InterPro" id="IPR005702">
    <property type="entry name" value="Wzc-like_C"/>
</dbReference>
<dbReference type="KEGG" id="cof:FOZ74_05315"/>
<proteinExistence type="predicted"/>
<keyword evidence="2" id="KW-0067">ATP-binding</keyword>
<dbReference type="Gene3D" id="3.40.50.300">
    <property type="entry name" value="P-loop containing nucleotide triphosphate hydrolases"/>
    <property type="match status" value="1"/>
</dbReference>
<sequence length="285" mass="31120">MERIKQALEKARAQAGSNTQHVQPGPRRAAPATLQPAAPPLGDGGIDVNYTQTQVVTLDPVHLERQRIVAFSKTNPNNWAFDVLRTQILQKMDEKGWRTLAITSPTAESGKTVIAINLAISVAHHTQRTAMLVDFDLRRPRVGSYLGVRKTPSLNEVLAGTAPVAEALINPDLPRLVVLPTNEPVQRAAEVLTSAPVASLVSDLRERYQDRTVIFDLPPMMAGDDVMAILPRMDAVLMVVGNGNSTQREIEESMRHIPAGQLLGVVLNKADAEVRRGYEYGYGNA</sequence>
<keyword evidence="5" id="KW-1185">Reference proteome</keyword>
<evidence type="ECO:0000256" key="3">
    <source>
        <dbReference type="SAM" id="MobiDB-lite"/>
    </source>
</evidence>
<feature type="compositionally biased region" description="Basic and acidic residues" evidence="3">
    <location>
        <begin position="1"/>
        <end position="12"/>
    </location>
</feature>
<dbReference type="RefSeq" id="WP_146912091.1">
    <property type="nucleotide sequence ID" value="NZ_CP042344.1"/>
</dbReference>
<evidence type="ECO:0000256" key="2">
    <source>
        <dbReference type="ARBA" id="ARBA00022840"/>
    </source>
</evidence>
<protein>
    <submittedName>
        <fullName evidence="4">CpsD/CapB family tyrosine-protein kinase</fullName>
    </submittedName>
</protein>
<evidence type="ECO:0000256" key="1">
    <source>
        <dbReference type="ARBA" id="ARBA00022741"/>
    </source>
</evidence>
<dbReference type="EMBL" id="CP042344">
    <property type="protein sequence ID" value="QEA12495.1"/>
    <property type="molecule type" value="Genomic_DNA"/>
</dbReference>
<feature type="region of interest" description="Disordered" evidence="3">
    <location>
        <begin position="1"/>
        <end position="44"/>
    </location>
</feature>
<dbReference type="Proteomes" id="UP000321199">
    <property type="component" value="Chromosome"/>
</dbReference>
<dbReference type="SUPFAM" id="SSF52540">
    <property type="entry name" value="P-loop containing nucleoside triphosphate hydrolases"/>
    <property type="match status" value="1"/>
</dbReference>
<gene>
    <name evidence="4" type="ORF">FOZ74_05315</name>
</gene>
<dbReference type="OrthoDB" id="9808257at2"/>
<dbReference type="InterPro" id="IPR050445">
    <property type="entry name" value="Bact_polysacc_biosynth/exp"/>
</dbReference>
<feature type="compositionally biased region" description="Low complexity" evidence="3">
    <location>
        <begin position="26"/>
        <end position="36"/>
    </location>
</feature>
<accession>A0A5B8RW94</accession>
<dbReference type="AlphaFoldDB" id="A0A5B8RW94"/>
<keyword evidence="4" id="KW-0418">Kinase</keyword>
<evidence type="ECO:0000313" key="4">
    <source>
        <dbReference type="EMBL" id="QEA12495.1"/>
    </source>
</evidence>
<dbReference type="GO" id="GO:0004713">
    <property type="term" value="F:protein tyrosine kinase activity"/>
    <property type="evidence" value="ECO:0007669"/>
    <property type="project" value="TreeGrafter"/>
</dbReference>
<evidence type="ECO:0000313" key="5">
    <source>
        <dbReference type="Proteomes" id="UP000321199"/>
    </source>
</evidence>
<dbReference type="PANTHER" id="PTHR32309">
    <property type="entry name" value="TYROSINE-PROTEIN KINASE"/>
    <property type="match status" value="1"/>
</dbReference>